<evidence type="ECO:0000256" key="5">
    <source>
        <dbReference type="SAM" id="SignalP"/>
    </source>
</evidence>
<dbReference type="GO" id="GO:0006865">
    <property type="term" value="P:amino acid transport"/>
    <property type="evidence" value="ECO:0007669"/>
    <property type="project" value="UniProtKB-KW"/>
</dbReference>
<feature type="signal peptide" evidence="5">
    <location>
        <begin position="1"/>
        <end position="21"/>
    </location>
</feature>
<dbReference type="AlphaFoldDB" id="A0A0J1D2X0"/>
<dbReference type="InterPro" id="IPR000709">
    <property type="entry name" value="Leu_Ile_Val-bd"/>
</dbReference>
<evidence type="ECO:0000313" key="7">
    <source>
        <dbReference type="EMBL" id="KLU27069.1"/>
    </source>
</evidence>
<keyword evidence="8" id="KW-1185">Reference proteome</keyword>
<organism evidence="7 8">
    <name type="scientific">Caballeronia mineralivorans PML1(12)</name>
    <dbReference type="NCBI Taxonomy" id="908627"/>
    <lineage>
        <taxon>Bacteria</taxon>
        <taxon>Pseudomonadati</taxon>
        <taxon>Pseudomonadota</taxon>
        <taxon>Betaproteobacteria</taxon>
        <taxon>Burkholderiales</taxon>
        <taxon>Burkholderiaceae</taxon>
        <taxon>Caballeronia</taxon>
    </lineage>
</organism>
<feature type="domain" description="Leucine-binding protein" evidence="6">
    <location>
        <begin position="24"/>
        <end position="367"/>
    </location>
</feature>
<comment type="similarity">
    <text evidence="1">Belongs to the leucine-binding protein family.</text>
</comment>
<dbReference type="PANTHER" id="PTHR30483">
    <property type="entry name" value="LEUCINE-SPECIFIC-BINDING PROTEIN"/>
    <property type="match status" value="1"/>
</dbReference>
<dbReference type="RefSeq" id="WP_047845715.1">
    <property type="nucleotide sequence ID" value="NZ_AEJF01000054.1"/>
</dbReference>
<evidence type="ECO:0000256" key="3">
    <source>
        <dbReference type="ARBA" id="ARBA00022729"/>
    </source>
</evidence>
<comment type="caution">
    <text evidence="7">The sequence shown here is derived from an EMBL/GenBank/DDBJ whole genome shotgun (WGS) entry which is preliminary data.</text>
</comment>
<dbReference type="InterPro" id="IPR028082">
    <property type="entry name" value="Peripla_BP_I"/>
</dbReference>
<dbReference type="EMBL" id="AEJF01000054">
    <property type="protein sequence ID" value="KLU27069.1"/>
    <property type="molecule type" value="Genomic_DNA"/>
</dbReference>
<name>A0A0J1D2X0_9BURK</name>
<dbReference type="PRINTS" id="PR00337">
    <property type="entry name" value="LEUILEVALBP"/>
</dbReference>
<dbReference type="InterPro" id="IPR028081">
    <property type="entry name" value="Leu-bd"/>
</dbReference>
<reference evidence="7 8" key="1">
    <citation type="journal article" date="2015" name="Genome Announc.">
        <title>Draft Genome Sequence of Burkholderia sp. Strain PML1(12), an Ectomycorrhizosphere-Inhabiting Bacterium with Effective Mineral-Weathering Ability.</title>
        <authorList>
            <person name="Uroz S."/>
            <person name="Oger P."/>
        </authorList>
    </citation>
    <scope>NUCLEOTIDE SEQUENCE [LARGE SCALE GENOMIC DNA]</scope>
    <source>
        <strain evidence="8">PML1(12)</strain>
    </source>
</reference>
<dbReference type="Proteomes" id="UP000035963">
    <property type="component" value="Unassembled WGS sequence"/>
</dbReference>
<dbReference type="InterPro" id="IPR051010">
    <property type="entry name" value="BCAA_transport"/>
</dbReference>
<evidence type="ECO:0000256" key="1">
    <source>
        <dbReference type="ARBA" id="ARBA00010062"/>
    </source>
</evidence>
<dbReference type="Gene3D" id="3.40.50.2300">
    <property type="match status" value="2"/>
</dbReference>
<proteinExistence type="inferred from homology"/>
<gene>
    <name evidence="7" type="ORF">EOS_06090</name>
</gene>
<dbReference type="Pfam" id="PF13458">
    <property type="entry name" value="Peripla_BP_6"/>
    <property type="match status" value="1"/>
</dbReference>
<evidence type="ECO:0000259" key="6">
    <source>
        <dbReference type="Pfam" id="PF13458"/>
    </source>
</evidence>
<sequence length="379" mass="39741">MRLMSALLAVGYAITVSSAFAADPVRIGVTTILSGPNADRGQSEQYGVELALQRINESGGVLGRPVEAFYADNAADPAAGIAAAKQLIEQQRVSVLLGALVTPVTRAVMPVANAAKVPLVIDISAGQEFVDAAGSGGYDYVFKTSPSDGDVATAMMQWLKTRNVQRIVILTDDNDFNRANATAMEAAATAANIRTLSSEIVAKGTTNLAPALERLTALHPDRIVTLLSVSSAAFFRAYEQSGEGIPLAGRIDFASAIANLSPQFMAAGGLDQAAGISVFTPSVPTPAVQAFMTSYRAKYGLAPTQRSIFAFEATQLVVDAIRRAKSDDPAAVQQALRSTQMPSMLGGTFAMDEHNHSHTAMQIVGIRGSKLAVLDQVGK</sequence>
<dbReference type="OrthoDB" id="9794826at2"/>
<accession>A0A0J1D2X0</accession>
<evidence type="ECO:0000313" key="8">
    <source>
        <dbReference type="Proteomes" id="UP000035963"/>
    </source>
</evidence>
<dbReference type="PATRIC" id="fig|908627.4.peg.1349"/>
<dbReference type="SUPFAM" id="SSF53822">
    <property type="entry name" value="Periplasmic binding protein-like I"/>
    <property type="match status" value="1"/>
</dbReference>
<keyword evidence="4" id="KW-0029">Amino-acid transport</keyword>
<feature type="chain" id="PRO_5005249411" description="Leucine-binding protein domain-containing protein" evidence="5">
    <location>
        <begin position="22"/>
        <end position="379"/>
    </location>
</feature>
<protein>
    <recommendedName>
        <fullName evidence="6">Leucine-binding protein domain-containing protein</fullName>
    </recommendedName>
</protein>
<evidence type="ECO:0000256" key="2">
    <source>
        <dbReference type="ARBA" id="ARBA00022448"/>
    </source>
</evidence>
<keyword evidence="2" id="KW-0813">Transport</keyword>
<dbReference type="PANTHER" id="PTHR30483:SF6">
    <property type="entry name" value="PERIPLASMIC BINDING PROTEIN OF ABC TRANSPORTER FOR NATURAL AMINO ACIDS"/>
    <property type="match status" value="1"/>
</dbReference>
<keyword evidence="3 5" id="KW-0732">Signal</keyword>
<evidence type="ECO:0000256" key="4">
    <source>
        <dbReference type="ARBA" id="ARBA00022970"/>
    </source>
</evidence>